<feature type="domain" description="HAMP" evidence="7">
    <location>
        <begin position="311"/>
        <end position="364"/>
    </location>
</feature>
<comment type="subcellular location">
    <subcellularLocation>
        <location evidence="1">Cell membrane</location>
        <topology evidence="1">Multi-pass membrane protein</topology>
    </subcellularLocation>
</comment>
<keyword evidence="5 6" id="KW-0472">Membrane</keyword>
<feature type="domain" description="GGDEF" evidence="8">
    <location>
        <begin position="400"/>
        <end position="535"/>
    </location>
</feature>
<dbReference type="CDD" id="cd01949">
    <property type="entry name" value="GGDEF"/>
    <property type="match status" value="1"/>
</dbReference>
<dbReference type="InterPro" id="IPR033479">
    <property type="entry name" value="dCache_1"/>
</dbReference>
<dbReference type="GO" id="GO:0007165">
    <property type="term" value="P:signal transduction"/>
    <property type="evidence" value="ECO:0007669"/>
    <property type="project" value="InterPro"/>
</dbReference>
<dbReference type="Gene3D" id="3.30.70.270">
    <property type="match status" value="1"/>
</dbReference>
<dbReference type="SMART" id="SM00267">
    <property type="entry name" value="GGDEF"/>
    <property type="match status" value="1"/>
</dbReference>
<dbReference type="Pfam" id="PF00990">
    <property type="entry name" value="GGDEF"/>
    <property type="match status" value="1"/>
</dbReference>
<keyword evidence="10" id="KW-1185">Reference proteome</keyword>
<evidence type="ECO:0000259" key="7">
    <source>
        <dbReference type="PROSITE" id="PS50885"/>
    </source>
</evidence>
<dbReference type="InterPro" id="IPR052163">
    <property type="entry name" value="DGC-Regulatory_Protein"/>
</dbReference>
<dbReference type="Gene3D" id="1.10.8.500">
    <property type="entry name" value="HAMP domain in histidine kinase"/>
    <property type="match status" value="1"/>
</dbReference>
<dbReference type="RefSeq" id="WP_011766057.1">
    <property type="nucleotide sequence ID" value="NC_008702.1"/>
</dbReference>
<dbReference type="PROSITE" id="PS50885">
    <property type="entry name" value="HAMP"/>
    <property type="match status" value="1"/>
</dbReference>
<dbReference type="PANTHER" id="PTHR46663:SF2">
    <property type="entry name" value="GGDEF DOMAIN-CONTAINING PROTEIN"/>
    <property type="match status" value="1"/>
</dbReference>
<dbReference type="PANTHER" id="PTHR46663">
    <property type="entry name" value="DIGUANYLATE CYCLASE DGCT-RELATED"/>
    <property type="match status" value="1"/>
</dbReference>
<dbReference type="Gene3D" id="3.30.450.20">
    <property type="entry name" value="PAS domain"/>
    <property type="match status" value="2"/>
</dbReference>
<evidence type="ECO:0000256" key="4">
    <source>
        <dbReference type="ARBA" id="ARBA00022989"/>
    </source>
</evidence>
<dbReference type="EMBL" id="AM406670">
    <property type="protein sequence ID" value="CAL94943.1"/>
    <property type="molecule type" value="Genomic_DNA"/>
</dbReference>
<evidence type="ECO:0000256" key="1">
    <source>
        <dbReference type="ARBA" id="ARBA00004651"/>
    </source>
</evidence>
<dbReference type="AlphaFoldDB" id="A1K7Y8"/>
<keyword evidence="2" id="KW-1003">Cell membrane</keyword>
<name>A1K7Y8_AZOSB</name>
<dbReference type="Pfam" id="PF00672">
    <property type="entry name" value="HAMP"/>
    <property type="match status" value="1"/>
</dbReference>
<dbReference type="InterPro" id="IPR043128">
    <property type="entry name" value="Rev_trsase/Diguanyl_cyclase"/>
</dbReference>
<dbReference type="Pfam" id="PF02743">
    <property type="entry name" value="dCache_1"/>
    <property type="match status" value="1"/>
</dbReference>
<dbReference type="PROSITE" id="PS50887">
    <property type="entry name" value="GGDEF"/>
    <property type="match status" value="1"/>
</dbReference>
<protein>
    <submittedName>
        <fullName evidence="9">Conserved hypothetical signaling protein</fullName>
    </submittedName>
</protein>
<sequence length="547" mass="58665">MTLKRVSQSLLARLIAFGLLLVILGSFARYYLLAKYLREDLTQLVSAQQLAYAEAVAQDIDFKLRERLRLLQRLAATLPQTLLDDPERLGAWLAERHKLNPVFSLGIVVADTRGTVLADYPAAPGRSGGSLAGDPDFTHALKGEGRIGRPKTGLFTGARLLPMSVPLRARDGSVRAVLIGLTALAAPDFLDRISHGRIGESGGFLLVSPADRLFVAAGRPELAMKPTPPSGVNPLHDKAMDGFRGAGVTTNAQGVEEVSAIASVPSTGWFVVARLPTAEAYAPVRRAQEVVIRQSMIAVALVLGVAGFFIRRMLGPLHRAARLAERMTAGELPLAPLPVVRDDEVGLLTRAFNQLLGKLTASQVDLQRMAHHDELTGLPNRVLLADRLRQGLARARRKDSRIAALYLDLDGFKPINDSLGHEAGDIALRDVSARLRAVLRQSDTLARVGGDEFVLLVTDLASREDCAGVTELARRCIEAVAPPLSIKGHTLRVGVSIGIAFGAAHDDPESVLMAADHAMYEAKKAGRGCYRIAEAASSPADTEPLPG</sequence>
<dbReference type="CDD" id="cd12914">
    <property type="entry name" value="PDC1_DGC_like"/>
    <property type="match status" value="1"/>
</dbReference>
<dbReference type="SUPFAM" id="SSF55073">
    <property type="entry name" value="Nucleotide cyclase"/>
    <property type="match status" value="1"/>
</dbReference>
<dbReference type="HOGENOM" id="CLU_000445_134_1_4"/>
<dbReference type="InterPro" id="IPR029787">
    <property type="entry name" value="Nucleotide_cyclase"/>
</dbReference>
<evidence type="ECO:0000256" key="3">
    <source>
        <dbReference type="ARBA" id="ARBA00022692"/>
    </source>
</evidence>
<feature type="transmembrane region" description="Helical" evidence="6">
    <location>
        <begin position="291"/>
        <end position="310"/>
    </location>
</feature>
<dbReference type="eggNOG" id="COG2199">
    <property type="taxonomic scope" value="Bacteria"/>
</dbReference>
<dbReference type="KEGG" id="azo:azo2326"/>
<reference evidence="9 10" key="1">
    <citation type="journal article" date="2006" name="Nat. Biotechnol.">
        <title>Complete genome of the mutualistic, N2-fixing grass endophyte Azoarcus sp. strain BH72.</title>
        <authorList>
            <person name="Krause A."/>
            <person name="Ramakumar A."/>
            <person name="Bartels D."/>
            <person name="Battistoni F."/>
            <person name="Bekel T."/>
            <person name="Boch J."/>
            <person name="Boehm M."/>
            <person name="Friedrich F."/>
            <person name="Hurek T."/>
            <person name="Krause L."/>
            <person name="Linke B."/>
            <person name="McHardy A.C."/>
            <person name="Sarkar A."/>
            <person name="Schneiker S."/>
            <person name="Syed A.A."/>
            <person name="Thauer R."/>
            <person name="Vorhoelter F.-J."/>
            <person name="Weidner S."/>
            <person name="Puehler A."/>
            <person name="Reinhold-Hurek B."/>
            <person name="Kaiser O."/>
            <person name="Goesmann A."/>
        </authorList>
    </citation>
    <scope>NUCLEOTIDE SEQUENCE [LARGE SCALE GENOMIC DNA]</scope>
    <source>
        <strain evidence="9 10">BH72</strain>
    </source>
</reference>
<keyword evidence="3 6" id="KW-0812">Transmembrane</keyword>
<dbReference type="SUPFAM" id="SSF158472">
    <property type="entry name" value="HAMP domain-like"/>
    <property type="match status" value="1"/>
</dbReference>
<dbReference type="InterPro" id="IPR003660">
    <property type="entry name" value="HAMP_dom"/>
</dbReference>
<dbReference type="CDD" id="cd06225">
    <property type="entry name" value="HAMP"/>
    <property type="match status" value="1"/>
</dbReference>
<evidence type="ECO:0000256" key="2">
    <source>
        <dbReference type="ARBA" id="ARBA00022475"/>
    </source>
</evidence>
<dbReference type="CDD" id="cd18774">
    <property type="entry name" value="PDC2_HK_sensor"/>
    <property type="match status" value="1"/>
</dbReference>
<evidence type="ECO:0000313" key="9">
    <source>
        <dbReference type="EMBL" id="CAL94943.1"/>
    </source>
</evidence>
<evidence type="ECO:0000256" key="6">
    <source>
        <dbReference type="SAM" id="Phobius"/>
    </source>
</evidence>
<dbReference type="NCBIfam" id="TIGR00254">
    <property type="entry name" value="GGDEF"/>
    <property type="match status" value="1"/>
</dbReference>
<dbReference type="Proteomes" id="UP000002588">
    <property type="component" value="Chromosome"/>
</dbReference>
<dbReference type="FunFam" id="3.30.70.270:FF:000001">
    <property type="entry name" value="Diguanylate cyclase domain protein"/>
    <property type="match status" value="1"/>
</dbReference>
<dbReference type="STRING" id="62928.azo2326"/>
<dbReference type="GO" id="GO:0003824">
    <property type="term" value="F:catalytic activity"/>
    <property type="evidence" value="ECO:0007669"/>
    <property type="project" value="UniProtKB-ARBA"/>
</dbReference>
<keyword evidence="4 6" id="KW-1133">Transmembrane helix</keyword>
<organism evidence="9 10">
    <name type="scientific">Azoarcus sp. (strain BH72)</name>
    <dbReference type="NCBI Taxonomy" id="418699"/>
    <lineage>
        <taxon>Bacteria</taxon>
        <taxon>Pseudomonadati</taxon>
        <taxon>Pseudomonadota</taxon>
        <taxon>Betaproteobacteria</taxon>
        <taxon>Rhodocyclales</taxon>
        <taxon>Zoogloeaceae</taxon>
        <taxon>Azoarcus</taxon>
    </lineage>
</organism>
<proteinExistence type="predicted"/>
<evidence type="ECO:0000259" key="8">
    <source>
        <dbReference type="PROSITE" id="PS50887"/>
    </source>
</evidence>
<gene>
    <name evidence="9" type="ordered locus">azo2326</name>
</gene>
<evidence type="ECO:0000256" key="5">
    <source>
        <dbReference type="ARBA" id="ARBA00023136"/>
    </source>
</evidence>
<dbReference type="GO" id="GO:0005886">
    <property type="term" value="C:plasma membrane"/>
    <property type="evidence" value="ECO:0007669"/>
    <property type="project" value="UniProtKB-SubCell"/>
</dbReference>
<accession>A1K7Y8</accession>
<dbReference type="InterPro" id="IPR000160">
    <property type="entry name" value="GGDEF_dom"/>
</dbReference>
<dbReference type="SMART" id="SM00304">
    <property type="entry name" value="HAMP"/>
    <property type="match status" value="1"/>
</dbReference>
<evidence type="ECO:0000313" key="10">
    <source>
        <dbReference type="Proteomes" id="UP000002588"/>
    </source>
</evidence>